<dbReference type="EMBL" id="CP036347">
    <property type="protein sequence ID" value="QDU05468.1"/>
    <property type="molecule type" value="Genomic_DNA"/>
</dbReference>
<evidence type="ECO:0008006" key="3">
    <source>
        <dbReference type="Google" id="ProtNLM"/>
    </source>
</evidence>
<gene>
    <name evidence="1" type="ORF">V6x_52050</name>
</gene>
<name>A0A517WJN4_9PLAN</name>
<evidence type="ECO:0000313" key="1">
    <source>
        <dbReference type="EMBL" id="QDU05468.1"/>
    </source>
</evidence>
<proteinExistence type="predicted"/>
<sequence>MPKVNRIKQLLQPSQRFARSVHLERDFSDSTALDQYVVTDRVGQLIRRFASSFGDGSTERAWRITGDYGTGKSCFALALARLCDPKSKSLPRQLASLSNAISNADAIPVLVTGAREPISVAIIRAIISALDKSRSKKRPDALRRATRVLKEASSTDRDRYVIELLESTSRFVSDTKQGNGVLLILDELGKSLEFATQHPDEQDITFLQTLAETASRSGSTPLVVLGILHQGFSAYADKMESNDQREWDKIGGRFEELSFDQPLEQLVSLVASALGVKVDNIPPAVKRAARENMSRAIDLGWFGVVSDRTALIDQAPSIFPLQPMLLPVLFKFFARFGQNERSLFSFLYSADTNALRSFAEQHNVGDGFFGIHHLYDFVRSSIGNRLHARALSSRWSQIESVIDASLGKNDEEVAMLKTVGVLNMLDDLKLTAQEDALAAALEKTCLPGKSNFGTTLKTLRSKKHVLYYRGSAGGYCLWPYTSVNLELKYGEAEKVVRKDANVVDAVTEHVLHRPIVARRHYVKTGNLRHFDLIYVRANELSAAVKVWDSESADGVIFVPLCQTSAERTRVNQFICNLELLNRPDVLVALPQPLSNFSGLVAEVRRWEWVSTNVPELDGDKHGREEVSRQIDAAKAVLLDRINQVLDVRSFRGGRHIDWFHKGKAIKLASSRELFQFVSEICDDVFDQSPKLRNELINRRKLSSAAAAARMRLIERILDNATEDSLGMDPSKKPPEMSMYLSALKQTNLHIDARDGAKITIPSRTSDTCNLIPLFDRIRSVLTEKEGSRVRVSNLFAELRQAPIGARDGILPLMLAVFCVAEAQHVAIYEDDVFLHEIGGAEFHRLSKVPESFELQYCKLSGVRSEVFNQLLTVVDSDIDDSRAPDLIDVVKPLCEFAAGLSDYSRNTTSLSRKTLAVREALLDAREPSTLLFEQLPAACGLPRIPVRKKSATADIKKYVRDLKKSLGELRSAYPSLLLRIEHSVATAFGLNADHEKLREQLGTRSSELGIHVTEPTLKAFCLRLADSKLARDTWLESIGSLVLAKPPRRWHDADVPRFDEALGELVIRFQKTASLAFAKGKASNRQSMRIGILQVSGEEASCVVEIPNNKQAAALTNKMERLFEENPSLAVAVASQVILTHLPSVLGVKS</sequence>
<dbReference type="SUPFAM" id="SSF52540">
    <property type="entry name" value="P-loop containing nucleoside triphosphate hydrolases"/>
    <property type="match status" value="1"/>
</dbReference>
<accession>A0A517WJN4</accession>
<organism evidence="1 2">
    <name type="scientific">Gimesia chilikensis</name>
    <dbReference type="NCBI Taxonomy" id="2605989"/>
    <lineage>
        <taxon>Bacteria</taxon>
        <taxon>Pseudomonadati</taxon>
        <taxon>Planctomycetota</taxon>
        <taxon>Planctomycetia</taxon>
        <taxon>Planctomycetales</taxon>
        <taxon>Planctomycetaceae</taxon>
        <taxon>Gimesia</taxon>
    </lineage>
</organism>
<dbReference type="AlphaFoldDB" id="A0A517WJN4"/>
<reference evidence="1 2" key="1">
    <citation type="submission" date="2019-02" db="EMBL/GenBank/DDBJ databases">
        <title>Deep-cultivation of Planctomycetes and their phenomic and genomic characterization uncovers novel biology.</title>
        <authorList>
            <person name="Wiegand S."/>
            <person name="Jogler M."/>
            <person name="Boedeker C."/>
            <person name="Pinto D."/>
            <person name="Vollmers J."/>
            <person name="Rivas-Marin E."/>
            <person name="Kohn T."/>
            <person name="Peeters S.H."/>
            <person name="Heuer A."/>
            <person name="Rast P."/>
            <person name="Oberbeckmann S."/>
            <person name="Bunk B."/>
            <person name="Jeske O."/>
            <person name="Meyerdierks A."/>
            <person name="Storesund J.E."/>
            <person name="Kallscheuer N."/>
            <person name="Luecker S."/>
            <person name="Lage O.M."/>
            <person name="Pohl T."/>
            <person name="Merkel B.J."/>
            <person name="Hornburger P."/>
            <person name="Mueller R.-W."/>
            <person name="Bruemmer F."/>
            <person name="Labrenz M."/>
            <person name="Spormann A.M."/>
            <person name="Op den Camp H."/>
            <person name="Overmann J."/>
            <person name="Amann R."/>
            <person name="Jetten M.S.M."/>
            <person name="Mascher T."/>
            <person name="Medema M.H."/>
            <person name="Devos D.P."/>
            <person name="Kaster A.-K."/>
            <person name="Ovreas L."/>
            <person name="Rohde M."/>
            <person name="Galperin M.Y."/>
            <person name="Jogler C."/>
        </authorList>
    </citation>
    <scope>NUCLEOTIDE SEQUENCE [LARGE SCALE GENOMIC DNA]</scope>
    <source>
        <strain evidence="1 2">V6</strain>
    </source>
</reference>
<evidence type="ECO:0000313" key="2">
    <source>
        <dbReference type="Proteomes" id="UP000320722"/>
    </source>
</evidence>
<dbReference type="RefSeq" id="WP_145043794.1">
    <property type="nucleotide sequence ID" value="NZ_CP036347.1"/>
</dbReference>
<protein>
    <recommendedName>
        <fullName evidence="3">ATP-binding protein</fullName>
    </recommendedName>
</protein>
<dbReference type="Gene3D" id="3.40.50.300">
    <property type="entry name" value="P-loop containing nucleotide triphosphate hydrolases"/>
    <property type="match status" value="1"/>
</dbReference>
<dbReference type="Proteomes" id="UP000320722">
    <property type="component" value="Chromosome"/>
</dbReference>
<dbReference type="InterPro" id="IPR027417">
    <property type="entry name" value="P-loop_NTPase"/>
</dbReference>